<reference evidence="7 8" key="1">
    <citation type="submission" date="2020-08" db="EMBL/GenBank/DDBJ databases">
        <title>Bridging the membrane lipid divide: bacteria of the FCB group superphylum have the potential to synthesize archaeal ether lipids.</title>
        <authorList>
            <person name="Villanueva L."/>
            <person name="Von Meijenfeldt F.A.B."/>
            <person name="Westbye A.B."/>
            <person name="Yadav S."/>
            <person name="Hopmans E.C."/>
            <person name="Dutilh B.E."/>
            <person name="Sinninghe Damste J.S."/>
        </authorList>
    </citation>
    <scope>NUCLEOTIDE SEQUENCE [LARGE SCALE GENOMIC DNA]</scope>
    <source>
        <strain evidence="7">NIOZ-UU81</strain>
    </source>
</reference>
<evidence type="ECO:0000256" key="3">
    <source>
        <dbReference type="ARBA" id="ARBA00022989"/>
    </source>
</evidence>
<comment type="subcellular location">
    <subcellularLocation>
        <location evidence="1">Membrane</location>
        <topology evidence="1">Multi-pass membrane protein</topology>
    </subcellularLocation>
</comment>
<protein>
    <submittedName>
        <fullName evidence="7">CvpA family protein</fullName>
    </submittedName>
</protein>
<sequence>MDLQFTPYDYVILAFFIFFIIRGGWVGFVRQISVILGLYVGYLVAGQYHDKLFPFLKGLSENPQVVFLASYAILFVCTYVLAMLMGKALAKVMDVAIAGWFDKLLGAIFGAAKALIVVVLLHMLLSTFLSPESRLVRDCQLCPLLSQGAVQFQQVIKDERVREAFRQKEPAISSDVPRPEPSSALGDDEETAVQ</sequence>
<dbReference type="EMBL" id="JACNLK010000005">
    <property type="protein sequence ID" value="MBC8207585.1"/>
    <property type="molecule type" value="Genomic_DNA"/>
</dbReference>
<organism evidence="7 8">
    <name type="scientific">Candidatus Desulfatifera sulfidica</name>
    <dbReference type="NCBI Taxonomy" id="2841691"/>
    <lineage>
        <taxon>Bacteria</taxon>
        <taxon>Pseudomonadati</taxon>
        <taxon>Thermodesulfobacteriota</taxon>
        <taxon>Desulfobulbia</taxon>
        <taxon>Desulfobulbales</taxon>
        <taxon>Desulfobulbaceae</taxon>
        <taxon>Candidatus Desulfatifera</taxon>
    </lineage>
</organism>
<dbReference type="InterPro" id="IPR003825">
    <property type="entry name" value="Colicin-V_CvpA"/>
</dbReference>
<keyword evidence="3 6" id="KW-1133">Transmembrane helix</keyword>
<feature type="transmembrane region" description="Helical" evidence="6">
    <location>
        <begin position="12"/>
        <end position="45"/>
    </location>
</feature>
<evidence type="ECO:0000256" key="6">
    <source>
        <dbReference type="SAM" id="Phobius"/>
    </source>
</evidence>
<keyword evidence="4 6" id="KW-0472">Membrane</keyword>
<dbReference type="PANTHER" id="PTHR37306">
    <property type="entry name" value="COLICIN V PRODUCTION PROTEIN"/>
    <property type="match status" value="1"/>
</dbReference>
<evidence type="ECO:0000313" key="7">
    <source>
        <dbReference type="EMBL" id="MBC8207585.1"/>
    </source>
</evidence>
<comment type="caution">
    <text evidence="7">The sequence shown here is derived from an EMBL/GenBank/DDBJ whole genome shotgun (WGS) entry which is preliminary data.</text>
</comment>
<dbReference type="Pfam" id="PF02674">
    <property type="entry name" value="Colicin_V"/>
    <property type="match status" value="1"/>
</dbReference>
<gene>
    <name evidence="7" type="ORF">H8E79_00225</name>
</gene>
<feature type="transmembrane region" description="Helical" evidence="6">
    <location>
        <begin position="104"/>
        <end position="125"/>
    </location>
</feature>
<evidence type="ECO:0000256" key="1">
    <source>
        <dbReference type="ARBA" id="ARBA00004141"/>
    </source>
</evidence>
<dbReference type="PANTHER" id="PTHR37306:SF1">
    <property type="entry name" value="COLICIN V PRODUCTION PROTEIN"/>
    <property type="match status" value="1"/>
</dbReference>
<name>A0A8J6N805_9BACT</name>
<evidence type="ECO:0000256" key="5">
    <source>
        <dbReference type="SAM" id="MobiDB-lite"/>
    </source>
</evidence>
<dbReference type="GO" id="GO:0009403">
    <property type="term" value="P:toxin biosynthetic process"/>
    <property type="evidence" value="ECO:0007669"/>
    <property type="project" value="InterPro"/>
</dbReference>
<accession>A0A8J6N805</accession>
<evidence type="ECO:0000313" key="8">
    <source>
        <dbReference type="Proteomes" id="UP000599024"/>
    </source>
</evidence>
<keyword evidence="2 6" id="KW-0812">Transmembrane</keyword>
<feature type="region of interest" description="Disordered" evidence="5">
    <location>
        <begin position="166"/>
        <end position="194"/>
    </location>
</feature>
<feature type="transmembrane region" description="Helical" evidence="6">
    <location>
        <begin position="65"/>
        <end position="84"/>
    </location>
</feature>
<evidence type="ECO:0000256" key="4">
    <source>
        <dbReference type="ARBA" id="ARBA00023136"/>
    </source>
</evidence>
<evidence type="ECO:0000256" key="2">
    <source>
        <dbReference type="ARBA" id="ARBA00022692"/>
    </source>
</evidence>
<dbReference type="GO" id="GO:0016020">
    <property type="term" value="C:membrane"/>
    <property type="evidence" value="ECO:0007669"/>
    <property type="project" value="UniProtKB-SubCell"/>
</dbReference>
<dbReference type="AlphaFoldDB" id="A0A8J6N805"/>
<dbReference type="Proteomes" id="UP000599024">
    <property type="component" value="Unassembled WGS sequence"/>
</dbReference>
<proteinExistence type="predicted"/>